<accession>A0A7D9M5Q1</accession>
<dbReference type="EMBL" id="CACRXK020033279">
    <property type="protein sequence ID" value="CAB4043825.1"/>
    <property type="molecule type" value="Genomic_DNA"/>
</dbReference>
<organism evidence="1 2">
    <name type="scientific">Paramuricea clavata</name>
    <name type="common">Red gorgonian</name>
    <name type="synonym">Violescent sea-whip</name>
    <dbReference type="NCBI Taxonomy" id="317549"/>
    <lineage>
        <taxon>Eukaryota</taxon>
        <taxon>Metazoa</taxon>
        <taxon>Cnidaria</taxon>
        <taxon>Anthozoa</taxon>
        <taxon>Octocorallia</taxon>
        <taxon>Malacalcyonacea</taxon>
        <taxon>Plexauridae</taxon>
        <taxon>Paramuricea</taxon>
    </lineage>
</organism>
<evidence type="ECO:0000313" key="1">
    <source>
        <dbReference type="EMBL" id="CAB4043825.1"/>
    </source>
</evidence>
<comment type="caution">
    <text evidence="1">The sequence shown here is derived from an EMBL/GenBank/DDBJ whole genome shotgun (WGS) entry which is preliminary data.</text>
</comment>
<reference evidence="1" key="1">
    <citation type="submission" date="2020-04" db="EMBL/GenBank/DDBJ databases">
        <authorList>
            <person name="Alioto T."/>
            <person name="Alioto T."/>
            <person name="Gomez Garrido J."/>
        </authorList>
    </citation>
    <scope>NUCLEOTIDE SEQUENCE</scope>
    <source>
        <strain evidence="1">A484AB</strain>
    </source>
</reference>
<keyword evidence="2" id="KW-1185">Reference proteome</keyword>
<sequence>MKFFGRLVIFIIILPYMSNWECMESKKKEYLALKDMRHRLVKLQHHEKVYCRSLSENVIPKGLRLKKTPLIGEVSLWFKKQWRRVLYEAERKLLTALKREVKRKQIEISKDFHKKTGELTLVREDQMVRNWLADLERCEHRWNEELAARRRKKFSKLLGNHAKRRRRALSREAINDLRTLVSDCVEFNEQITRENEAGMTTENSNTFDSANKGDKNICEEQNWAETDNNMNEGGVVQENQSGETNACFLSEIVNDECNNEQSKFVSDNVINISSRVLTQAEVSLLSRGLKFCPTPIELDISSVKRDIKEFGRKLKCKAFFHSKIGMEQEGQTFRQFREKSAWCHTEVDPAIELYLSKFEERVLAINERGSNFSNLSSEEQEALKNLKKYRDIVIKEADKGGAVVVWGRKDYYDEAYNHLND</sequence>
<dbReference type="AlphaFoldDB" id="A0A7D9M5Q1"/>
<gene>
    <name evidence="1" type="ORF">PACLA_8A073284</name>
</gene>
<name>A0A7D9M5Q1_PARCT</name>
<protein>
    <submittedName>
        <fullName evidence="1">Uncharacterized protein</fullName>
    </submittedName>
</protein>
<proteinExistence type="predicted"/>
<dbReference type="Proteomes" id="UP001152795">
    <property type="component" value="Unassembled WGS sequence"/>
</dbReference>
<evidence type="ECO:0000313" key="2">
    <source>
        <dbReference type="Proteomes" id="UP001152795"/>
    </source>
</evidence>
<dbReference type="OrthoDB" id="10067251at2759"/>